<accession>S0EUZ5</accession>
<dbReference type="GO" id="GO:0000127">
    <property type="term" value="C:transcription factor TFIIIC complex"/>
    <property type="evidence" value="ECO:0007669"/>
    <property type="project" value="TreeGrafter"/>
</dbReference>
<reference evidence="2" key="1">
    <citation type="submission" date="2013-03" db="EMBL/GenBank/DDBJ databases">
        <title>Genome sequence of Chthonomonas calidirosea, the first sequenced genome from the Armatimonadetes phylum (formally candidate division OP10).</title>
        <authorList>
            <person name="Lee K.C.Y."/>
            <person name="Morgan X.C."/>
            <person name="Dunfield P.F."/>
            <person name="Tamas I."/>
            <person name="Houghton K.M."/>
            <person name="Vyssotski M."/>
            <person name="Ryan J.L.J."/>
            <person name="Lagutin K."/>
            <person name="McDonald I.R."/>
            <person name="Stott M.B."/>
        </authorList>
    </citation>
    <scope>NUCLEOTIDE SEQUENCE [LARGE SCALE GENOMIC DNA]</scope>
    <source>
        <strain evidence="2">DSM 23976 / ICMP 18418 / T49</strain>
    </source>
</reference>
<proteinExistence type="predicted"/>
<dbReference type="InterPro" id="IPR013783">
    <property type="entry name" value="Ig-like_fold"/>
</dbReference>
<dbReference type="Gene3D" id="2.60.40.10">
    <property type="entry name" value="Immunoglobulins"/>
    <property type="match status" value="1"/>
</dbReference>
<dbReference type="Proteomes" id="UP000014227">
    <property type="component" value="Chromosome I"/>
</dbReference>
<protein>
    <submittedName>
        <fullName evidence="1">Tetratricopeptide repeat</fullName>
    </submittedName>
</protein>
<dbReference type="InterPro" id="IPR039340">
    <property type="entry name" value="Tfc4/TFIIIC-102/Sfc4"/>
</dbReference>
<dbReference type="HOGENOM" id="CLU_482909_0_0_0"/>
<organism evidence="1 2">
    <name type="scientific">Chthonomonas calidirosea (strain DSM 23976 / ICMP 18418 / T49)</name>
    <dbReference type="NCBI Taxonomy" id="1303518"/>
    <lineage>
        <taxon>Bacteria</taxon>
        <taxon>Bacillati</taxon>
        <taxon>Armatimonadota</taxon>
        <taxon>Chthonomonadia</taxon>
        <taxon>Chthonomonadales</taxon>
        <taxon>Chthonomonadaceae</taxon>
        <taxon>Chthonomonas</taxon>
    </lineage>
</organism>
<dbReference type="EMBL" id="HF951689">
    <property type="protein sequence ID" value="CCW35206.1"/>
    <property type="molecule type" value="Genomic_DNA"/>
</dbReference>
<dbReference type="RefSeq" id="WP_016482745.1">
    <property type="nucleotide sequence ID" value="NC_021487.1"/>
</dbReference>
<dbReference type="InParanoid" id="S0EUZ5"/>
<evidence type="ECO:0000313" key="2">
    <source>
        <dbReference type="Proteomes" id="UP000014227"/>
    </source>
</evidence>
<dbReference type="STRING" id="454171.CP488_02707"/>
<keyword evidence="2" id="KW-1185">Reference proteome</keyword>
<dbReference type="Gene3D" id="1.25.40.10">
    <property type="entry name" value="Tetratricopeptide repeat domain"/>
    <property type="match status" value="3"/>
</dbReference>
<dbReference type="InterPro" id="IPR011990">
    <property type="entry name" value="TPR-like_helical_dom_sf"/>
</dbReference>
<dbReference type="PANTHER" id="PTHR23082:SF0">
    <property type="entry name" value="GENERAL TRANSCRIPTION FACTOR 3C POLYPEPTIDE 3"/>
    <property type="match status" value="1"/>
</dbReference>
<dbReference type="PATRIC" id="fig|1303518.3.peg.1419"/>
<dbReference type="Pfam" id="PF14559">
    <property type="entry name" value="TPR_19"/>
    <property type="match status" value="1"/>
</dbReference>
<dbReference type="Pfam" id="PF17957">
    <property type="entry name" value="Big_7"/>
    <property type="match status" value="1"/>
</dbReference>
<dbReference type="GO" id="GO:0006383">
    <property type="term" value="P:transcription by RNA polymerase III"/>
    <property type="evidence" value="ECO:0007669"/>
    <property type="project" value="InterPro"/>
</dbReference>
<dbReference type="eggNOG" id="COG0457">
    <property type="taxonomic scope" value="Bacteria"/>
</dbReference>
<dbReference type="PANTHER" id="PTHR23082">
    <property type="entry name" value="TRANSCRIPTION INITIATION FACTOR IIIC TFIIIC , POLYPEPTIDE 3-RELATED"/>
    <property type="match status" value="1"/>
</dbReference>
<gene>
    <name evidence="1" type="ORF">CCALI_01389</name>
</gene>
<name>S0EUZ5_CHTCT</name>
<dbReference type="AlphaFoldDB" id="S0EUZ5"/>
<evidence type="ECO:0000313" key="1">
    <source>
        <dbReference type="EMBL" id="CCW35206.1"/>
    </source>
</evidence>
<sequence>MCSQTVFRAASRPGRRAVALWGHLLAGLFLLFASLTGAKADIKITFDLKDGDHISDVTRIVAHVSSPNLITEVDFYVDGQERAKATSVPYEFLWDTIPDKEGPHTLKVTATDIDGNTASATLQLVIDNHLDEGATALAQKADQALTGGDLDTARRYSRRALKADPNNVLAARVLAKIYAQTGDYEKAEQLLAGLKNIDSSSEAMLDLASYRMRIALATGADEQHAVDEIRAALALQHKAADLAVEAVRANKTSTPLALGDALLNAGHYQEAVDTYKPLASGDKAPVEAVNRLALAYIYTEQYREASSLLKILEIEHRADAVSHAVAGLLLVRLHYPERALTLLKPDMDQPSAAELIVASWANLQLGNRREANDLAQKAASMLPESGDATYLLAMTSPDLGIADRASANALSLAPFQPGPYLDYGVRKALQLKEHLFNMGVDLCDLALQSDPKCPSAFILKALLLTELAQPQKAFIILSKLNADMPAAPDVLLAFSAYYLAQKNAAEAQRLFELATKTAPPTMNLQLPLDPLPTIELLFRRTGYDAVPFLNLATLYPPPPATAMP</sequence>
<dbReference type="SUPFAM" id="SSF48452">
    <property type="entry name" value="TPR-like"/>
    <property type="match status" value="2"/>
</dbReference>
<dbReference type="KEGG" id="ccz:CCALI_01389"/>